<dbReference type="InterPro" id="IPR039422">
    <property type="entry name" value="MarR/SlyA-like"/>
</dbReference>
<comment type="caution">
    <text evidence="2">The sequence shown here is derived from an EMBL/GenBank/DDBJ whole genome shotgun (WGS) entry which is preliminary data.</text>
</comment>
<dbReference type="GO" id="GO:0006950">
    <property type="term" value="P:response to stress"/>
    <property type="evidence" value="ECO:0007669"/>
    <property type="project" value="TreeGrafter"/>
</dbReference>
<dbReference type="GO" id="GO:0003700">
    <property type="term" value="F:DNA-binding transcription factor activity"/>
    <property type="evidence" value="ECO:0007669"/>
    <property type="project" value="InterPro"/>
</dbReference>
<proteinExistence type="predicted"/>
<dbReference type="SUPFAM" id="SSF46785">
    <property type="entry name" value="Winged helix' DNA-binding domain"/>
    <property type="match status" value="1"/>
</dbReference>
<dbReference type="InterPro" id="IPR036388">
    <property type="entry name" value="WH-like_DNA-bd_sf"/>
</dbReference>
<sequence length="153" mass="17482">MHRFSWLDEHDTEIWLTMWAMISWIPARLDEALKANESMNLSDYLALVEIAQADDQKITMSQLAKATQMSASRLSHIVARLERRGLVARSQDSTDRRTNIATLTKDGVEFIVRSTPGYLQKLRELVFDSITPEEADQLNRIMKKIVAKAGPDH</sequence>
<dbReference type="InterPro" id="IPR036390">
    <property type="entry name" value="WH_DNA-bd_sf"/>
</dbReference>
<dbReference type="AlphaFoldDB" id="A0AAW5HTG7"/>
<dbReference type="EMBL" id="JAEUWV010000010">
    <property type="protein sequence ID" value="MCO6394803.1"/>
    <property type="molecule type" value="Genomic_DNA"/>
</dbReference>
<organism evidence="2 3">
    <name type="scientific">Corynebacterium lipophilum</name>
    <dbReference type="NCBI Taxonomy" id="2804918"/>
    <lineage>
        <taxon>Bacteria</taxon>
        <taxon>Bacillati</taxon>
        <taxon>Actinomycetota</taxon>
        <taxon>Actinomycetes</taxon>
        <taxon>Mycobacteriales</taxon>
        <taxon>Corynebacteriaceae</taxon>
        <taxon>Corynebacterium</taxon>
    </lineage>
</organism>
<dbReference type="PRINTS" id="PR00598">
    <property type="entry name" value="HTHMARR"/>
</dbReference>
<gene>
    <name evidence="2" type="ORF">JMN37_07415</name>
</gene>
<evidence type="ECO:0000313" key="3">
    <source>
        <dbReference type="Proteomes" id="UP001205920"/>
    </source>
</evidence>
<dbReference type="SMART" id="SM00347">
    <property type="entry name" value="HTH_MARR"/>
    <property type="match status" value="1"/>
</dbReference>
<keyword evidence="3" id="KW-1185">Reference proteome</keyword>
<dbReference type="Pfam" id="PF12802">
    <property type="entry name" value="MarR_2"/>
    <property type="match status" value="1"/>
</dbReference>
<dbReference type="RefSeq" id="WP_070362584.1">
    <property type="nucleotide sequence ID" value="NZ_JAEUWV010000010.1"/>
</dbReference>
<accession>A0AAW5HTG7</accession>
<dbReference type="Proteomes" id="UP001205920">
    <property type="component" value="Unassembled WGS sequence"/>
</dbReference>
<dbReference type="PANTHER" id="PTHR33164">
    <property type="entry name" value="TRANSCRIPTIONAL REGULATOR, MARR FAMILY"/>
    <property type="match status" value="1"/>
</dbReference>
<name>A0AAW5HTG7_9CORY</name>
<dbReference type="PANTHER" id="PTHR33164:SF99">
    <property type="entry name" value="MARR FAMILY REGULATORY PROTEIN"/>
    <property type="match status" value="1"/>
</dbReference>
<evidence type="ECO:0000259" key="1">
    <source>
        <dbReference type="PROSITE" id="PS50995"/>
    </source>
</evidence>
<dbReference type="InterPro" id="IPR000835">
    <property type="entry name" value="HTH_MarR-typ"/>
</dbReference>
<dbReference type="Gene3D" id="1.10.10.10">
    <property type="entry name" value="Winged helix-like DNA-binding domain superfamily/Winged helix DNA-binding domain"/>
    <property type="match status" value="1"/>
</dbReference>
<reference evidence="2 3" key="1">
    <citation type="submission" date="2021-01" db="EMBL/GenBank/DDBJ databases">
        <title>Identification and Characterization of Corynebacterium sp.</title>
        <authorList>
            <person name="Luo Q."/>
            <person name="Qu P."/>
            <person name="Chen Q."/>
        </authorList>
    </citation>
    <scope>NUCLEOTIDE SEQUENCE [LARGE SCALE GENOMIC DNA]</scope>
    <source>
        <strain evidence="2 3">MC-18</strain>
    </source>
</reference>
<dbReference type="PROSITE" id="PS50995">
    <property type="entry name" value="HTH_MARR_2"/>
    <property type="match status" value="1"/>
</dbReference>
<feature type="domain" description="HTH marR-type" evidence="1">
    <location>
        <begin position="1"/>
        <end position="147"/>
    </location>
</feature>
<evidence type="ECO:0000313" key="2">
    <source>
        <dbReference type="EMBL" id="MCO6394803.1"/>
    </source>
</evidence>
<protein>
    <submittedName>
        <fullName evidence="2">MarR family transcriptional regulator</fullName>
    </submittedName>
</protein>